<dbReference type="PANTHER" id="PTHR36837:SF2">
    <property type="entry name" value="POLY(3-HYDROXYALKANOATE) POLYMERASE SUBUNIT PHAC"/>
    <property type="match status" value="1"/>
</dbReference>
<dbReference type="InterPro" id="IPR000073">
    <property type="entry name" value="AB_hydrolase_1"/>
</dbReference>
<sequence length="419" mass="46039">MTHSPPSRPADPWRIPRQGPRPLALHMAATLTTLLSSPAGLPFLRSGSIPWKGSLRDRAEDLRGELAGVDPEAFARAVDREMRWRFDALLTGVERYRNHPYRRDLADPPAVWREGPARLLDYGADDAADGNGVPVLFVPSLINRHYILDLSGECSLMRWLVRRGIRPLLLDWGRPGPAERRFTMTDFVAGRLERALNAVLDLFPARPAVVGYCMGGLLATALAQRRPRDIAALALLATPWDFHGDNPAAAKRTAAALAPYEPVLDAWGELPVDAIQALFAMQDPLQVARKFTRFARMPPEGAAARGFVALEDWLNDGVALPASVARDCLTGWYGRNDTAEGRWTIAGESVDPRRLRPPALVMIPEKDRIVPPCSARALALAIPGAAIHNPHLGHVGMIVSAGAQTLVWEPLAEWLCNRR</sequence>
<dbReference type="InterPro" id="IPR051321">
    <property type="entry name" value="PHA/PHB_synthase"/>
</dbReference>
<dbReference type="Gene3D" id="3.40.50.1820">
    <property type="entry name" value="alpha/beta hydrolase"/>
    <property type="match status" value="1"/>
</dbReference>
<organism evidence="2 3">
    <name type="scientific">Skermanella cutis</name>
    <dbReference type="NCBI Taxonomy" id="2775420"/>
    <lineage>
        <taxon>Bacteria</taxon>
        <taxon>Pseudomonadati</taxon>
        <taxon>Pseudomonadota</taxon>
        <taxon>Alphaproteobacteria</taxon>
        <taxon>Rhodospirillales</taxon>
        <taxon>Azospirillaceae</taxon>
        <taxon>Skermanella</taxon>
    </lineage>
</organism>
<dbReference type="Proteomes" id="UP000595197">
    <property type="component" value="Chromosome"/>
</dbReference>
<accession>A0ABX7AZH1</accession>
<reference evidence="2" key="1">
    <citation type="submission" date="2021-02" db="EMBL/GenBank/DDBJ databases">
        <title>Skermanella TT6 skin isolate.</title>
        <authorList>
            <person name="Lee K."/>
            <person name="Ganzorig M."/>
        </authorList>
    </citation>
    <scope>NUCLEOTIDE SEQUENCE</scope>
    <source>
        <strain evidence="2">TT6</strain>
    </source>
</reference>
<evidence type="ECO:0000313" key="3">
    <source>
        <dbReference type="Proteomes" id="UP000595197"/>
    </source>
</evidence>
<dbReference type="EMBL" id="CP067420">
    <property type="protein sequence ID" value="QQP87303.1"/>
    <property type="molecule type" value="Genomic_DNA"/>
</dbReference>
<dbReference type="InterPro" id="IPR029058">
    <property type="entry name" value="AB_hydrolase_fold"/>
</dbReference>
<evidence type="ECO:0000313" key="2">
    <source>
        <dbReference type="EMBL" id="QQP87303.1"/>
    </source>
</evidence>
<evidence type="ECO:0000259" key="1">
    <source>
        <dbReference type="Pfam" id="PF00561"/>
    </source>
</evidence>
<proteinExistence type="predicted"/>
<dbReference type="Pfam" id="PF00561">
    <property type="entry name" value="Abhydrolase_1"/>
    <property type="match status" value="1"/>
</dbReference>
<dbReference type="PANTHER" id="PTHR36837">
    <property type="entry name" value="POLY(3-HYDROXYALKANOATE) POLYMERASE SUBUNIT PHAC"/>
    <property type="match status" value="1"/>
</dbReference>
<keyword evidence="2" id="KW-0378">Hydrolase</keyword>
<dbReference type="GO" id="GO:0016787">
    <property type="term" value="F:hydrolase activity"/>
    <property type="evidence" value="ECO:0007669"/>
    <property type="project" value="UniProtKB-KW"/>
</dbReference>
<name>A0ABX7AZH1_9PROT</name>
<protein>
    <submittedName>
        <fullName evidence="2">Alpha/beta hydrolase</fullName>
    </submittedName>
</protein>
<gene>
    <name evidence="2" type="ORF">IGS68_14340</name>
</gene>
<keyword evidence="3" id="KW-1185">Reference proteome</keyword>
<feature type="domain" description="AB hydrolase-1" evidence="1">
    <location>
        <begin position="134"/>
        <end position="398"/>
    </location>
</feature>
<dbReference type="SUPFAM" id="SSF53474">
    <property type="entry name" value="alpha/beta-Hydrolases"/>
    <property type="match status" value="1"/>
</dbReference>